<dbReference type="FunFam" id="3.30.160.60:FF:000211">
    <property type="entry name" value="PR domain zinc finger protein 1"/>
    <property type="match status" value="1"/>
</dbReference>
<evidence type="ECO:0000313" key="29">
    <source>
        <dbReference type="Proteomes" id="UP000618051"/>
    </source>
</evidence>
<comment type="subunit">
    <text evidence="18">Interacts with PRMT5. Interacts with FBXO10. Interacts with FBXO11. Interacts with multiple nuclear sumoylation E3 ligases, including CBX4, PIAS1, PIAS2, PIAS3, PIAS4, PML and RNF4, but not RANBP2. Interacts with LDB1, SMARCD3 and SMARCC1. Interacts with EEIG1; following TNFSF11/RANKL stimulation in bone marrow-derived macrophages, the interaction promotes the binding of PRDM1/BLIMP1 to the gene promoter of IRF8.</text>
</comment>
<feature type="transmembrane region" description="Helical" evidence="24">
    <location>
        <begin position="963"/>
        <end position="983"/>
    </location>
</feature>
<keyword evidence="2" id="KW-0678">Repressor</keyword>
<dbReference type="GO" id="GO:0005634">
    <property type="term" value="C:nucleus"/>
    <property type="evidence" value="ECO:0007669"/>
    <property type="project" value="UniProtKB-SubCell"/>
</dbReference>
<dbReference type="GO" id="GO:0008168">
    <property type="term" value="F:methyltransferase activity"/>
    <property type="evidence" value="ECO:0007669"/>
    <property type="project" value="UniProtKB-KW"/>
</dbReference>
<dbReference type="PANTHER" id="PTHR16515:SF59">
    <property type="entry name" value="PR DOMAIN ZINC FINGER PROTEIN 1"/>
    <property type="match status" value="1"/>
</dbReference>
<comment type="subcellular location">
    <subcellularLocation>
        <location evidence="1">Nucleus</location>
    </subcellularLocation>
</comment>
<evidence type="ECO:0000256" key="15">
    <source>
        <dbReference type="ARBA" id="ARBA00023130"/>
    </source>
</evidence>
<dbReference type="Pfam" id="PF00096">
    <property type="entry name" value="zf-C2H2"/>
    <property type="match status" value="3"/>
</dbReference>
<accession>A0A835U1T2</accession>
<dbReference type="PROSITE" id="PS50157">
    <property type="entry name" value="ZINC_FINGER_C2H2_2"/>
    <property type="match status" value="4"/>
</dbReference>
<dbReference type="FunFam" id="3.30.160.60:FF:000132">
    <property type="entry name" value="PR domain zinc finger protein 1"/>
    <property type="match status" value="1"/>
</dbReference>
<dbReference type="PROSITE" id="PS00028">
    <property type="entry name" value="ZINC_FINGER_C2H2_1"/>
    <property type="match status" value="4"/>
</dbReference>
<dbReference type="Gene3D" id="2.170.270.10">
    <property type="entry name" value="SET domain"/>
    <property type="match status" value="1"/>
</dbReference>
<evidence type="ECO:0000256" key="16">
    <source>
        <dbReference type="ARBA" id="ARBA00023163"/>
    </source>
</evidence>
<feature type="domain" description="C2H2-type" evidence="25">
    <location>
        <begin position="572"/>
        <end position="599"/>
    </location>
</feature>
<evidence type="ECO:0000256" key="8">
    <source>
        <dbReference type="ARBA" id="ARBA00022723"/>
    </source>
</evidence>
<dbReference type="InterPro" id="IPR044413">
    <property type="entry name" value="PRDM1_PR-SET"/>
</dbReference>
<reference evidence="28" key="3">
    <citation type="submission" date="2022-01" db="EMBL/GenBank/DDBJ databases">
        <authorList>
            <person name="Rubenstein D.R."/>
        </authorList>
    </citation>
    <scope>NUCLEOTIDE SEQUENCE</scope>
    <source>
        <strain evidence="28">SS15</strain>
        <tissue evidence="28">Liver</tissue>
    </source>
</reference>
<dbReference type="AlphaFoldDB" id="A0A835U1T2"/>
<keyword evidence="24" id="KW-0472">Membrane</keyword>
<proteinExistence type="predicted"/>
<dbReference type="Proteomes" id="UP000618051">
    <property type="component" value="Unassembled WGS sequence"/>
</dbReference>
<evidence type="ECO:0000256" key="10">
    <source>
        <dbReference type="ARBA" id="ARBA00022771"/>
    </source>
</evidence>
<dbReference type="EMBL" id="JADDUC020000003">
    <property type="protein sequence ID" value="KAI1241051.1"/>
    <property type="molecule type" value="Genomic_DNA"/>
</dbReference>
<evidence type="ECO:0000256" key="12">
    <source>
        <dbReference type="ARBA" id="ARBA00022859"/>
    </source>
</evidence>
<evidence type="ECO:0000256" key="23">
    <source>
        <dbReference type="SAM" id="MobiDB-lite"/>
    </source>
</evidence>
<keyword evidence="13" id="KW-0805">Transcription regulation</keyword>
<evidence type="ECO:0000256" key="11">
    <source>
        <dbReference type="ARBA" id="ARBA00022833"/>
    </source>
</evidence>
<dbReference type="PROSITE" id="PS50280">
    <property type="entry name" value="SET"/>
    <property type="match status" value="1"/>
</dbReference>
<evidence type="ECO:0000256" key="4">
    <source>
        <dbReference type="ARBA" id="ARBA00022588"/>
    </source>
</evidence>
<dbReference type="InterPro" id="IPR001214">
    <property type="entry name" value="SET_dom"/>
</dbReference>
<dbReference type="GO" id="GO:0002250">
    <property type="term" value="P:adaptive immune response"/>
    <property type="evidence" value="ECO:0007669"/>
    <property type="project" value="UniProtKB-KW"/>
</dbReference>
<organism evidence="27">
    <name type="scientific">Lamprotornis superbus</name>
    <dbReference type="NCBI Taxonomy" id="245042"/>
    <lineage>
        <taxon>Eukaryota</taxon>
        <taxon>Metazoa</taxon>
        <taxon>Chordata</taxon>
        <taxon>Craniata</taxon>
        <taxon>Vertebrata</taxon>
        <taxon>Euteleostomi</taxon>
        <taxon>Archelosauria</taxon>
        <taxon>Archosauria</taxon>
        <taxon>Dinosauria</taxon>
        <taxon>Saurischia</taxon>
        <taxon>Theropoda</taxon>
        <taxon>Coelurosauria</taxon>
        <taxon>Aves</taxon>
        <taxon>Neognathae</taxon>
        <taxon>Neoaves</taxon>
        <taxon>Telluraves</taxon>
        <taxon>Australaves</taxon>
        <taxon>Passeriformes</taxon>
        <taxon>Sturnidae</taxon>
        <taxon>Lamprotornis</taxon>
    </lineage>
</organism>
<dbReference type="FunFam" id="2.170.270.10:FF:000019">
    <property type="entry name" value="PR domain zinc finger protein 1"/>
    <property type="match status" value="1"/>
</dbReference>
<evidence type="ECO:0000256" key="22">
    <source>
        <dbReference type="PROSITE-ProRule" id="PRU00042"/>
    </source>
</evidence>
<dbReference type="InterPro" id="IPR036236">
    <property type="entry name" value="Znf_C2H2_sf"/>
</dbReference>
<evidence type="ECO:0000256" key="1">
    <source>
        <dbReference type="ARBA" id="ARBA00004123"/>
    </source>
</evidence>
<reference evidence="27" key="1">
    <citation type="submission" date="2020-10" db="EMBL/GenBank/DDBJ databases">
        <title>Feather gene expression reveals the developmental basis of iridescence in African starlings.</title>
        <authorList>
            <person name="Rubenstein D.R."/>
        </authorList>
    </citation>
    <scope>NUCLEOTIDE SEQUENCE</scope>
    <source>
        <strain evidence="27">SS15</strain>
        <tissue evidence="27">Liver</tissue>
    </source>
</reference>
<evidence type="ECO:0000256" key="20">
    <source>
        <dbReference type="ARBA" id="ARBA00078797"/>
    </source>
</evidence>
<keyword evidence="9" id="KW-0677">Repeat</keyword>
<dbReference type="EMBL" id="JADDUC010000001">
    <property type="protein sequence ID" value="KAG0137384.1"/>
    <property type="molecule type" value="Genomic_DNA"/>
</dbReference>
<keyword evidence="12" id="KW-0391">Immunity</keyword>
<evidence type="ECO:0000256" key="2">
    <source>
        <dbReference type="ARBA" id="ARBA00022491"/>
    </source>
</evidence>
<evidence type="ECO:0000256" key="7">
    <source>
        <dbReference type="ARBA" id="ARBA00022691"/>
    </source>
</evidence>
<evidence type="ECO:0000259" key="26">
    <source>
        <dbReference type="PROSITE" id="PS50280"/>
    </source>
</evidence>
<dbReference type="GO" id="GO:0000978">
    <property type="term" value="F:RNA polymerase II cis-regulatory region sequence-specific DNA binding"/>
    <property type="evidence" value="ECO:0007669"/>
    <property type="project" value="TreeGrafter"/>
</dbReference>
<protein>
    <recommendedName>
        <fullName evidence="19">PR domain zinc finger protein 1</fullName>
    </recommendedName>
    <alternativeName>
        <fullName evidence="20">Beta-interferon gene positive regulatory domain I-binding factor</fullName>
    </alternativeName>
    <alternativeName>
        <fullName evidence="21">PR domain-containing protein 1</fullName>
    </alternativeName>
</protein>
<dbReference type="SMART" id="SM00355">
    <property type="entry name" value="ZnF_C2H2"/>
    <property type="match status" value="5"/>
</dbReference>
<keyword evidence="24" id="KW-1133">Transmembrane helix</keyword>
<keyword evidence="5" id="KW-0489">Methyltransferase</keyword>
<feature type="domain" description="SET" evidence="26">
    <location>
        <begin position="82"/>
        <end position="198"/>
    </location>
</feature>
<dbReference type="CDD" id="cd19187">
    <property type="entry name" value="PR-SET_PRDM1"/>
    <property type="match status" value="1"/>
</dbReference>
<dbReference type="Pfam" id="PF21549">
    <property type="entry name" value="PRDM2_PR"/>
    <property type="match status" value="1"/>
</dbReference>
<feature type="compositionally biased region" description="Low complexity" evidence="23">
    <location>
        <begin position="329"/>
        <end position="359"/>
    </location>
</feature>
<reference evidence="28 29" key="2">
    <citation type="journal article" date="2021" name="J. Hered.">
        <title>Feather Gene Expression Elucidates the Developmental Basis of Plumage Iridescence in African Starlings.</title>
        <authorList>
            <person name="Rubenstein D.R."/>
            <person name="Corvelo A."/>
            <person name="MacManes M.D."/>
            <person name="Maia R."/>
            <person name="Narzisi G."/>
            <person name="Rousaki A."/>
            <person name="Vandenabeele P."/>
            <person name="Shawkey M.D."/>
            <person name="Solomon J."/>
        </authorList>
    </citation>
    <scope>NUCLEOTIDE SEQUENCE [LARGE SCALE GENOMIC DNA]</scope>
    <source>
        <strain evidence="28">SS15</strain>
    </source>
</reference>
<feature type="domain" description="C2H2-type" evidence="25">
    <location>
        <begin position="656"/>
        <end position="683"/>
    </location>
</feature>
<dbReference type="OrthoDB" id="9345291at2759"/>
<dbReference type="GO" id="GO:0045087">
    <property type="term" value="P:innate immune response"/>
    <property type="evidence" value="ECO:0007669"/>
    <property type="project" value="UniProtKB-KW"/>
</dbReference>
<keyword evidence="6" id="KW-0808">Transferase</keyword>
<keyword evidence="29" id="KW-1185">Reference proteome</keyword>
<feature type="domain" description="C2H2-type" evidence="25">
    <location>
        <begin position="628"/>
        <end position="655"/>
    </location>
</feature>
<evidence type="ECO:0000259" key="25">
    <source>
        <dbReference type="PROSITE" id="PS50157"/>
    </source>
</evidence>
<keyword evidence="14" id="KW-0238">DNA-binding</keyword>
<keyword evidence="10 22" id="KW-0863">Zinc-finger</keyword>
<evidence type="ECO:0000256" key="18">
    <source>
        <dbReference type="ARBA" id="ARBA00063130"/>
    </source>
</evidence>
<dbReference type="FunFam" id="3.30.160.60:FF:000262">
    <property type="entry name" value="PR domain zinc finger protein 1"/>
    <property type="match status" value="1"/>
</dbReference>
<keyword evidence="17" id="KW-0539">Nucleus</keyword>
<dbReference type="InterPro" id="IPR050331">
    <property type="entry name" value="Zinc_finger"/>
</dbReference>
<name>A0A835U1T2_9PASS</name>
<evidence type="ECO:0000256" key="3">
    <source>
        <dbReference type="ARBA" id="ARBA00022499"/>
    </source>
</evidence>
<evidence type="ECO:0000256" key="14">
    <source>
        <dbReference type="ARBA" id="ARBA00023125"/>
    </source>
</evidence>
<evidence type="ECO:0000256" key="13">
    <source>
        <dbReference type="ARBA" id="ARBA00023015"/>
    </source>
</evidence>
<evidence type="ECO:0000256" key="19">
    <source>
        <dbReference type="ARBA" id="ARBA00067594"/>
    </source>
</evidence>
<feature type="region of interest" description="Disordered" evidence="23">
    <location>
        <begin position="254"/>
        <end position="279"/>
    </location>
</feature>
<evidence type="ECO:0000256" key="24">
    <source>
        <dbReference type="SAM" id="Phobius"/>
    </source>
</evidence>
<dbReference type="FunFam" id="3.30.160.60:FF:000748">
    <property type="entry name" value="PR domain zinc finger protein"/>
    <property type="match status" value="1"/>
</dbReference>
<feature type="region of interest" description="Disordered" evidence="23">
    <location>
        <begin position="867"/>
        <end position="889"/>
    </location>
</feature>
<keyword evidence="24" id="KW-0812">Transmembrane</keyword>
<keyword evidence="4" id="KW-0399">Innate immunity</keyword>
<dbReference type="PANTHER" id="PTHR16515">
    <property type="entry name" value="PR DOMAIN ZINC FINGER PROTEIN"/>
    <property type="match status" value="1"/>
</dbReference>
<evidence type="ECO:0000256" key="9">
    <source>
        <dbReference type="ARBA" id="ARBA00022737"/>
    </source>
</evidence>
<dbReference type="Gene3D" id="3.30.160.60">
    <property type="entry name" value="Classic Zinc Finger"/>
    <property type="match status" value="4"/>
</dbReference>
<dbReference type="GO" id="GO:0008270">
    <property type="term" value="F:zinc ion binding"/>
    <property type="evidence" value="ECO:0007669"/>
    <property type="project" value="UniProtKB-KW"/>
</dbReference>
<evidence type="ECO:0000256" key="5">
    <source>
        <dbReference type="ARBA" id="ARBA00022603"/>
    </source>
</evidence>
<keyword evidence="15" id="KW-1064">Adaptive immunity</keyword>
<evidence type="ECO:0000313" key="28">
    <source>
        <dbReference type="EMBL" id="KAI1241051.1"/>
    </source>
</evidence>
<feature type="domain" description="C2H2-type" evidence="25">
    <location>
        <begin position="600"/>
        <end position="627"/>
    </location>
</feature>
<sequence>MRIKGCFLFFQAATQCSSDAVSFKNLVKGREWTMKMDMEDADMTLWTEADFEEKCTYIVNDHPLDPSADGGTLTQAEASLPRNLTFKYASNCKEVTGVISKEYIPKGTRFGPLVGEIYTSDTVPKNANRKYFWRIYSNGELHHFIDGFNEDKSNWMRYVNPGYSVQEQNLAACQNGMNIYFYTIKPIPANQELLVWYCRDFAERLHYPPSRELTMMNLTQTHIIPKQHSADKDELYQKSVPKKEHSVKEILKMESNPPKGKDFFQSNISPVTPEKDLDDLRKNYSPERCFFPRVVYPIRPHIPEDYLKASLAYGMDRPSYITHSPIQASTTPSPSGRSSPDQSLKSSSPHSSPGVTVSPLAPTSQEHREPYSYLNGSYGSEGLGSYPGYAPPGHLSPAFLPSYNPHYPKFLLPPFNMSCNNLSALNNINGINNFNLFPRMYPLYGNLLSGGSLSHHMLNPSTLPSSLPSEGGRRLLQPDHPRDFLIPAPNSAFSITGAAASMKDKPCSPTSGSPTAGTAASSEHIMQPKPTSVVLAATGGEEAMNLIKSKRNVTGYKTLPYPLKKQNGKIKYECNVCSKTFGQLSNLKVHLRVHSGERPFKCQTCNKGFTQLAHLQKHYLVHTGEKPHECQVCHKRFSSTSNLKTHLRLHSGEKPYQCKLCPAKFTQFVHLKLHKRLHTRERPHKCIHCHKSYIHLCSLQVHLKGNCPVAPASGLSMEDLNRINEEIEKFDISDNADKLEEVEDNIDLTSIVEKDILTMLRREMEGANLKVSLQRNLGNGLISSGCNLYESSDMSVMKLPHSHPLPLLPVKFPYALQLKEGTPKLLFSQGIKRGKGLCVASPNPRSVGLKKNAVYFHEQITPLAIEKKKKKKKKANQQPRVAASREETFSPASLRRRGESFFYLQLSLEQMWYSKHRPAMDNTTGYRTQLQPHTLSCNFKTKGTHELKQFKSKDTNIILPKTGVWADFFLLIFVLFWGAFQGLKKKKKKKKKDGQGSFSPLLSWQSALGGRRLVLQTEMPELNTLASFCTEVSSVSASTFLKKKKKKKPRIFSVSMEIHLNAICLRYVTRVLIYIFPNDCHFWPETLTTGTTMTHSKCQCETT</sequence>
<dbReference type="GO" id="GO:0005737">
    <property type="term" value="C:cytoplasm"/>
    <property type="evidence" value="ECO:0007669"/>
    <property type="project" value="TreeGrafter"/>
</dbReference>
<dbReference type="GO" id="GO:0001227">
    <property type="term" value="F:DNA-binding transcription repressor activity, RNA polymerase II-specific"/>
    <property type="evidence" value="ECO:0007669"/>
    <property type="project" value="InterPro"/>
</dbReference>
<dbReference type="SUPFAM" id="SSF82199">
    <property type="entry name" value="SET domain"/>
    <property type="match status" value="1"/>
</dbReference>
<evidence type="ECO:0000313" key="27">
    <source>
        <dbReference type="EMBL" id="KAG0137384.1"/>
    </source>
</evidence>
<evidence type="ECO:0000256" key="17">
    <source>
        <dbReference type="ARBA" id="ARBA00023242"/>
    </source>
</evidence>
<evidence type="ECO:0000256" key="6">
    <source>
        <dbReference type="ARBA" id="ARBA00022679"/>
    </source>
</evidence>
<keyword evidence="11" id="KW-0862">Zinc</keyword>
<feature type="region of interest" description="Disordered" evidence="23">
    <location>
        <begin position="322"/>
        <end position="374"/>
    </location>
</feature>
<keyword evidence="7" id="KW-0949">S-adenosyl-L-methionine</keyword>
<dbReference type="InterPro" id="IPR013087">
    <property type="entry name" value="Znf_C2H2_type"/>
</dbReference>
<dbReference type="GO" id="GO:0045165">
    <property type="term" value="P:cell fate commitment"/>
    <property type="evidence" value="ECO:0007669"/>
    <property type="project" value="TreeGrafter"/>
</dbReference>
<keyword evidence="3" id="KW-1017">Isopeptide bond</keyword>
<keyword evidence="8" id="KW-0479">Metal-binding</keyword>
<dbReference type="InterPro" id="IPR046341">
    <property type="entry name" value="SET_dom_sf"/>
</dbReference>
<dbReference type="SUPFAM" id="SSF57667">
    <property type="entry name" value="beta-beta-alpha zinc fingers"/>
    <property type="match status" value="3"/>
</dbReference>
<gene>
    <name evidence="27" type="ORF">IHE44_000234</name>
    <name evidence="28" type="ORF">IHE44_0009510</name>
</gene>
<comment type="caution">
    <text evidence="27">The sequence shown here is derived from an EMBL/GenBank/DDBJ whole genome shotgun (WGS) entry which is preliminary data.</text>
</comment>
<keyword evidence="16" id="KW-0804">Transcription</keyword>
<evidence type="ECO:0000256" key="21">
    <source>
        <dbReference type="ARBA" id="ARBA00082169"/>
    </source>
</evidence>
<dbReference type="GO" id="GO:0032259">
    <property type="term" value="P:methylation"/>
    <property type="evidence" value="ECO:0007669"/>
    <property type="project" value="UniProtKB-KW"/>
</dbReference>
<dbReference type="SMART" id="SM00317">
    <property type="entry name" value="SET"/>
    <property type="match status" value="1"/>
</dbReference>